<evidence type="ECO:0000256" key="6">
    <source>
        <dbReference type="ARBA" id="ARBA00022692"/>
    </source>
</evidence>
<keyword evidence="10" id="KW-0496">Mitochondrion</keyword>
<organism evidence="14 15">
    <name type="scientific">Filobasidium floriforme</name>
    <dbReference type="NCBI Taxonomy" id="5210"/>
    <lineage>
        <taxon>Eukaryota</taxon>
        <taxon>Fungi</taxon>
        <taxon>Dikarya</taxon>
        <taxon>Basidiomycota</taxon>
        <taxon>Agaricomycotina</taxon>
        <taxon>Tremellomycetes</taxon>
        <taxon>Filobasidiales</taxon>
        <taxon>Filobasidiaceae</taxon>
        <taxon>Filobasidium</taxon>
    </lineage>
</organism>
<evidence type="ECO:0000256" key="11">
    <source>
        <dbReference type="ARBA" id="ARBA00023136"/>
    </source>
</evidence>
<name>A0A8K0JK54_9TREE</name>
<dbReference type="AlphaFoldDB" id="A0A8K0JK54"/>
<evidence type="ECO:0000256" key="2">
    <source>
        <dbReference type="ARBA" id="ARBA00007260"/>
    </source>
</evidence>
<keyword evidence="8" id="KW-0249">Electron transport</keyword>
<comment type="subcellular location">
    <subcellularLocation>
        <location evidence="1">Mitochondrion inner membrane</location>
        <topology evidence="1">Single-pass membrane protein</topology>
    </subcellularLocation>
</comment>
<comment type="caution">
    <text evidence="14">The sequence shown here is derived from an EMBL/GenBank/DDBJ whole genome shotgun (WGS) entry which is preliminary data.</text>
</comment>
<keyword evidence="5" id="KW-0679">Respiratory chain</keyword>
<proteinExistence type="inferred from homology"/>
<evidence type="ECO:0000256" key="1">
    <source>
        <dbReference type="ARBA" id="ARBA00004434"/>
    </source>
</evidence>
<dbReference type="Proteomes" id="UP000812966">
    <property type="component" value="Unassembled WGS sequence"/>
</dbReference>
<keyword evidence="7" id="KW-0999">Mitochondrion inner membrane</keyword>
<evidence type="ECO:0000313" key="14">
    <source>
        <dbReference type="EMBL" id="KAG7532210.1"/>
    </source>
</evidence>
<accession>A0A8K0JK54</accession>
<keyword evidence="15" id="KW-1185">Reference proteome</keyword>
<dbReference type="PANTHER" id="PTHR39476:SF1">
    <property type="entry name" value="NADH DEHYDROGENASE [UBIQUINONE] 1 BETA SUBCOMPLEX SUBUNIT 4"/>
    <property type="match status" value="1"/>
</dbReference>
<dbReference type="InterPro" id="IPR009866">
    <property type="entry name" value="NADH_UbQ_OxRdtase_NDUFB4_su"/>
</dbReference>
<protein>
    <recommendedName>
        <fullName evidence="3">NADH dehydrogenase [ubiquinone] 1 beta subcomplex subunit 4</fullName>
    </recommendedName>
    <alternativeName>
        <fullName evidence="12">Complex I-B15</fullName>
    </alternativeName>
    <alternativeName>
        <fullName evidence="13">NADH-ubiquinone oxidoreductase B15 subunit</fullName>
    </alternativeName>
</protein>
<evidence type="ECO:0000256" key="10">
    <source>
        <dbReference type="ARBA" id="ARBA00023128"/>
    </source>
</evidence>
<keyword evidence="9" id="KW-1133">Transmembrane helix</keyword>
<dbReference type="Pfam" id="PF07225">
    <property type="entry name" value="NDUF_B4"/>
    <property type="match status" value="1"/>
</dbReference>
<evidence type="ECO:0000256" key="4">
    <source>
        <dbReference type="ARBA" id="ARBA00022448"/>
    </source>
</evidence>
<dbReference type="EMBL" id="JABELV010000071">
    <property type="protein sequence ID" value="KAG7532210.1"/>
    <property type="molecule type" value="Genomic_DNA"/>
</dbReference>
<evidence type="ECO:0000256" key="8">
    <source>
        <dbReference type="ARBA" id="ARBA00022982"/>
    </source>
</evidence>
<reference evidence="14" key="1">
    <citation type="submission" date="2020-04" db="EMBL/GenBank/DDBJ databases">
        <title>Analysis of mating type loci in Filobasidium floriforme.</title>
        <authorList>
            <person name="Nowrousian M."/>
        </authorList>
    </citation>
    <scope>NUCLEOTIDE SEQUENCE</scope>
    <source>
        <strain evidence="14">CBS 6242</strain>
    </source>
</reference>
<keyword evidence="11" id="KW-0472">Membrane</keyword>
<gene>
    <name evidence="14" type="ORF">FFLO_03759</name>
</gene>
<sequence>MAGGGHGGFGEHKIDPAIERWNHMRENVYRTFKFTPKTARQVTLWGALVPALVGLGAWAANGQLDWAGKQRGQSLYASAPGPQQKEVQEE</sequence>
<evidence type="ECO:0000256" key="3">
    <source>
        <dbReference type="ARBA" id="ARBA00018681"/>
    </source>
</evidence>
<dbReference type="GO" id="GO:0005743">
    <property type="term" value="C:mitochondrial inner membrane"/>
    <property type="evidence" value="ECO:0007669"/>
    <property type="project" value="UniProtKB-SubCell"/>
</dbReference>
<evidence type="ECO:0000256" key="7">
    <source>
        <dbReference type="ARBA" id="ARBA00022792"/>
    </source>
</evidence>
<keyword evidence="4" id="KW-0813">Transport</keyword>
<evidence type="ECO:0000313" key="15">
    <source>
        <dbReference type="Proteomes" id="UP000812966"/>
    </source>
</evidence>
<evidence type="ECO:0000256" key="5">
    <source>
        <dbReference type="ARBA" id="ARBA00022660"/>
    </source>
</evidence>
<evidence type="ECO:0000256" key="12">
    <source>
        <dbReference type="ARBA" id="ARBA00030212"/>
    </source>
</evidence>
<dbReference type="PANTHER" id="PTHR39476">
    <property type="entry name" value="NADH:UBIQUINONE OXIDOREDUCTASE 6.6KD SUBUNIT"/>
    <property type="match status" value="1"/>
</dbReference>
<comment type="similarity">
    <text evidence="2">Belongs to the complex I NDUFB4 subunit family.</text>
</comment>
<keyword evidence="6" id="KW-0812">Transmembrane</keyword>
<evidence type="ECO:0000256" key="9">
    <source>
        <dbReference type="ARBA" id="ARBA00022989"/>
    </source>
</evidence>
<evidence type="ECO:0000256" key="13">
    <source>
        <dbReference type="ARBA" id="ARBA00030987"/>
    </source>
</evidence>